<name>A0A251T6D3_HELAN</name>
<dbReference type="STRING" id="4232.A0A251T6D3"/>
<dbReference type="Proteomes" id="UP000215914">
    <property type="component" value="Chromosome 12"/>
</dbReference>
<dbReference type="InterPro" id="IPR002937">
    <property type="entry name" value="Amino_oxidase"/>
</dbReference>
<dbReference type="Gene3D" id="3.50.50.60">
    <property type="entry name" value="FAD/NAD(P)-binding domain"/>
    <property type="match status" value="1"/>
</dbReference>
<dbReference type="AlphaFoldDB" id="A0A251T6D3"/>
<dbReference type="SUPFAM" id="SSF52218">
    <property type="entry name" value="Flavoproteins"/>
    <property type="match status" value="1"/>
</dbReference>
<dbReference type="Pfam" id="PF01593">
    <property type="entry name" value="Amino_oxidase"/>
    <property type="match status" value="1"/>
</dbReference>
<dbReference type="EMBL" id="CM007901">
    <property type="protein sequence ID" value="OTG06474.1"/>
    <property type="molecule type" value="Genomic_DNA"/>
</dbReference>
<dbReference type="PANTHER" id="PTHR30546">
    <property type="entry name" value="FLAVODOXIN-RELATED PROTEIN WRBA-RELATED"/>
    <property type="match status" value="1"/>
</dbReference>
<dbReference type="InterPro" id="IPR029039">
    <property type="entry name" value="Flavoprotein-like_sf"/>
</dbReference>
<proteinExistence type="inferred from homology"/>
<sequence>MAVTRWLQLRPMMGCGSLIGSWFLIEGETKILNKVEDGKTRTLTDALCKEIGPHELNLQSKVLEMSYNCDGNAVGNWSICCAPDQNKQFQQSFNAVIMTAPLGNVKEMKITKIGSPFPLNFIPEVSYMPISVIISTFKKENVKQLLEGFGVLVPDKEQKNGLRTLALAGKPAGIFWSTGFHGGGQELTTLTAITQLAHHGTLFVPLGYTFGSGMFEIDDINLMT</sequence>
<dbReference type="GO" id="GO:0016491">
    <property type="term" value="F:oxidoreductase activity"/>
    <property type="evidence" value="ECO:0007669"/>
    <property type="project" value="InterPro"/>
</dbReference>
<evidence type="ECO:0000313" key="3">
    <source>
        <dbReference type="EMBL" id="OTG06474.1"/>
    </source>
</evidence>
<evidence type="ECO:0000259" key="2">
    <source>
        <dbReference type="Pfam" id="PF01593"/>
    </source>
</evidence>
<organism evidence="3 4">
    <name type="scientific">Helianthus annuus</name>
    <name type="common">Common sunflower</name>
    <dbReference type="NCBI Taxonomy" id="4232"/>
    <lineage>
        <taxon>Eukaryota</taxon>
        <taxon>Viridiplantae</taxon>
        <taxon>Streptophyta</taxon>
        <taxon>Embryophyta</taxon>
        <taxon>Tracheophyta</taxon>
        <taxon>Spermatophyta</taxon>
        <taxon>Magnoliopsida</taxon>
        <taxon>eudicotyledons</taxon>
        <taxon>Gunneridae</taxon>
        <taxon>Pentapetalae</taxon>
        <taxon>asterids</taxon>
        <taxon>campanulids</taxon>
        <taxon>Asterales</taxon>
        <taxon>Asteraceae</taxon>
        <taxon>Asteroideae</taxon>
        <taxon>Heliantheae alliance</taxon>
        <taxon>Heliantheae</taxon>
        <taxon>Helianthus</taxon>
    </lineage>
</organism>
<keyword evidence="4" id="KW-1185">Reference proteome</keyword>
<evidence type="ECO:0000256" key="1">
    <source>
        <dbReference type="ARBA" id="ARBA00006961"/>
    </source>
</evidence>
<comment type="similarity">
    <text evidence="1">Belongs to the WrbA family.</text>
</comment>
<dbReference type="PANTHER" id="PTHR30546:SF25">
    <property type="entry name" value="NAD(P)H DEHYDROGENASE (QUINONE) FQR1-LIKE 3-RELATED"/>
    <property type="match status" value="1"/>
</dbReference>
<feature type="domain" description="Amine oxidase" evidence="2">
    <location>
        <begin position="40"/>
        <end position="157"/>
    </location>
</feature>
<dbReference type="InParanoid" id="A0A251T6D3"/>
<evidence type="ECO:0000313" key="4">
    <source>
        <dbReference type="Proteomes" id="UP000215914"/>
    </source>
</evidence>
<dbReference type="SUPFAM" id="SSF54373">
    <property type="entry name" value="FAD-linked reductases, C-terminal domain"/>
    <property type="match status" value="1"/>
</dbReference>
<accession>A0A251T6D3</accession>
<dbReference type="InterPro" id="IPR036188">
    <property type="entry name" value="FAD/NAD-bd_sf"/>
</dbReference>
<gene>
    <name evidence="3" type="ORF">HannXRQ_Chr12g0386091</name>
</gene>
<protein>
    <submittedName>
        <fullName evidence="3">Putative amine oxidase</fullName>
    </submittedName>
</protein>
<reference evidence="4" key="1">
    <citation type="journal article" date="2017" name="Nature">
        <title>The sunflower genome provides insights into oil metabolism, flowering and Asterid evolution.</title>
        <authorList>
            <person name="Badouin H."/>
            <person name="Gouzy J."/>
            <person name="Grassa C.J."/>
            <person name="Murat F."/>
            <person name="Staton S.E."/>
            <person name="Cottret L."/>
            <person name="Lelandais-Briere C."/>
            <person name="Owens G.L."/>
            <person name="Carrere S."/>
            <person name="Mayjonade B."/>
            <person name="Legrand L."/>
            <person name="Gill N."/>
            <person name="Kane N.C."/>
            <person name="Bowers J.E."/>
            <person name="Hubner S."/>
            <person name="Bellec A."/>
            <person name="Berard A."/>
            <person name="Berges H."/>
            <person name="Blanchet N."/>
            <person name="Boniface M.C."/>
            <person name="Brunel D."/>
            <person name="Catrice O."/>
            <person name="Chaidir N."/>
            <person name="Claudel C."/>
            <person name="Donnadieu C."/>
            <person name="Faraut T."/>
            <person name="Fievet G."/>
            <person name="Helmstetter N."/>
            <person name="King M."/>
            <person name="Knapp S.J."/>
            <person name="Lai Z."/>
            <person name="Le Paslier M.C."/>
            <person name="Lippi Y."/>
            <person name="Lorenzon L."/>
            <person name="Mandel J.R."/>
            <person name="Marage G."/>
            <person name="Marchand G."/>
            <person name="Marquand E."/>
            <person name="Bret-Mestries E."/>
            <person name="Morien E."/>
            <person name="Nambeesan S."/>
            <person name="Nguyen T."/>
            <person name="Pegot-Espagnet P."/>
            <person name="Pouilly N."/>
            <person name="Raftis F."/>
            <person name="Sallet E."/>
            <person name="Schiex T."/>
            <person name="Thomas J."/>
            <person name="Vandecasteele C."/>
            <person name="Vares D."/>
            <person name="Vear F."/>
            <person name="Vautrin S."/>
            <person name="Crespi M."/>
            <person name="Mangin B."/>
            <person name="Burke J.M."/>
            <person name="Salse J."/>
            <person name="Munos S."/>
            <person name="Vincourt P."/>
            <person name="Rieseberg L.H."/>
            <person name="Langlade N.B."/>
        </authorList>
    </citation>
    <scope>NUCLEOTIDE SEQUENCE [LARGE SCALE GENOMIC DNA]</scope>
    <source>
        <strain evidence="4">cv. SF193</strain>
    </source>
</reference>